<name>A0A135WIF5_9FLAO</name>
<keyword evidence="2" id="KW-0472">Membrane</keyword>
<keyword evidence="2" id="KW-0812">Transmembrane</keyword>
<dbReference type="RefSeq" id="WP_062647750.1">
    <property type="nucleotide sequence ID" value="NZ_LPUR01000001.1"/>
</dbReference>
<organism evidence="3 4">
    <name type="scientific">Chryseobacterium kwangjuense</name>
    <dbReference type="NCBI Taxonomy" id="267125"/>
    <lineage>
        <taxon>Bacteria</taxon>
        <taxon>Pseudomonadati</taxon>
        <taxon>Bacteroidota</taxon>
        <taxon>Flavobacteriia</taxon>
        <taxon>Flavobacteriales</taxon>
        <taxon>Weeksellaceae</taxon>
        <taxon>Chryseobacterium group</taxon>
        <taxon>Chryseobacterium</taxon>
    </lineage>
</organism>
<comment type="caution">
    <text evidence="3">The sequence shown here is derived from an EMBL/GenBank/DDBJ whole genome shotgun (WGS) entry which is preliminary data.</text>
</comment>
<accession>A0A135WIF5</accession>
<evidence type="ECO:0000313" key="3">
    <source>
        <dbReference type="EMBL" id="KXH84696.1"/>
    </source>
</evidence>
<evidence type="ECO:0000256" key="1">
    <source>
        <dbReference type="SAM" id="MobiDB-lite"/>
    </source>
</evidence>
<gene>
    <name evidence="3" type="ORF">AU378_02740</name>
</gene>
<feature type="compositionally biased region" description="Acidic residues" evidence="1">
    <location>
        <begin position="2444"/>
        <end position="2458"/>
    </location>
</feature>
<sequence>MPHTIPDKFNTYFKDHLHLIAELQLGDDKDDGLKFGIFFTTREPQKKGDLLFEGSASVEEHPEITKPSWNNKHTLFLLPLSEEAEKSLQKKEIKFDRLRFTNSKANGGPYNYPYNSPPQTEDVYLELDENQQLVFNKGHFYLLNSKGGEEKFPIVIIDEEFTSQERLFYFDAPGCLMYDEYNTKFQFWFGVRDKTQPYFRMGADNKLDSPLVWQSDKRLEDFVKGDGKDFNWKLSYTYFKDGLSNIFGDTVNTWSTGNGNQAWLFFKKKDNKKNIFPIYSCFNNDISINSDLDRVDLQFVQIAGYNQGEIYTRIGNWSENRTLKQMNLLDKANDLLNSVKNSRKIVNKSLPFSIAPSIGKNNATNKPYLICSDYHYETDRYGSASYNLRQTYLADVDLKPLTEPTYDEVVTFPNVIDINGQALNARLSFNSFSSTECVNDNGTLFRIEINRISYADEKVASMSSISIGSLQFELNVLKEPGDFGAIYFNLTRKSTQKPFFLWQFNQYMARDIELNYAIRNFRLPVKDIKPFGQDLLRKDKYLAPGTANAVGQGMGERVQYPLIIPLTENKGGDNNGDIKYMLQISESINLAQDFRVDMQILKYKPKVNTDGQDHSSRVKAVILDHNPQFTGLIDTQFIQNKGENDNEWLVAQKSDLNNEDGAWEIANDAVADKGFKLILPSQSIGEAYVKHDELGKKTNKGKKTDEDEAEEIEYVEIGEPQKNKKIEYRLSPPAVLTIAQDRFNKRFVAPAWNLKRIWGRTGDKAPGVPLLNAQFESLYGLMSALDPDNKTYIAELGSKLGEALPPGINSIQWKATGEQERAFMEAYNYYLAFYRAWLSRLGILEPSGTDAFGKTEFSKELTVQPRFSIVESANFTIEQGKILRPKNSSVNEENIISVEETTDTSVNIKLVIISDAIYYRKESEHFQVLNGTISLQSTEIKEDDLLKESDLIYGYRSDKKVIKLDIGLDQKVIEFEHYEPNDLIIKDGKISCPADPKRLSTKSVIAGYSKEGTLVLLRKSEKKVFEIIGPDIKYPIRSIEKQDDLLAQIKLLHTTDGLAGGAFYGFEAEVIYKEFWKAFLEGKKSTSAEIKNIAFSSLGMWAKQTARFAQDKTIIKNTTTMGRTHFYAVERIGRIGVFWNKAKHVIEYERTVVTSKQFPGQPDHNGRVLVRKVREYIEILEPTRSYPDYEDNVMEATGCIKAMTFKSKIIPVLGSWGKTVKKYLPGTGEWEGIGWEVPLWNKEADPEVYPKPQVLVEALTGSDYHTRTVSVTLSEPENLYFYTDCREKVNYRGVDVVIDAKTNNWPAVLYTDYTLLPLPKQFDISPSASIKGEGLNAPLAAPLDVYPGFKRFTFRVESSQTPVSVSGAYYPDSVFTGKLRTVTMMRLNTKNNDLNNAELLKQSGYSDLFGKKDTPGVLQKTANGFVDLENKLRSNQNIDITDYTKKISSSYIDSIKIESEDKISLQYLTGIEARINAVKVANDAEIASVKKRIDKIEKILDWANNKELKKEHESLLDRRDLLTVENSEIVFWLTKSIGKKIEKSDFNFLVKPVWLKILKGTDGLLFRAYSFLNEQFAKLKKEIDQFTSDNEKNIERFKMEVGRMQKELNSFRLNLDLGLERIRSLFNEDIVEKVKTFLTENEKMLKGLLANLDGEVENAFKELDKIDEIINRIKAGLDTIDALKVKIANAPGIDNDVRDKILAAIEKTRTYFSDFITEIEAFKNDTLEDFTQKTKDSYKGFRNKADKDLKIFYTELQTSINDTGKNIEKLTEEFKERTDKAWNTAWSLINDEINGLEGFYYLKKSEFDAEFNAIRNKASTTLINRLLIRFFLPALFGRNENEVCVYSILVSVDAWINNITNSIKQSLLEFLKNSTVDPKPALEEWLGKYQRFKDIEEALKSKDKDKIISASIAMANELNTELGEVAGHVAETLQKSDAVAKSWAEMKDVADTTLNNYRAVFEKFTAPGMAFNRETISMIVNTDWKDIEEKLSLTPVMGKVQEFEDRLNAVGINLPVAAIADSLLPAKETWENFSNSMLKKFDFSNIINKLSADFTNMIPGFKFMDEFRDKIKVTQGFDRKELRGWVKAKVDIAFNDRKKLFSLGSLIVELDKGRFFANMDADIDPFGTTTTKSTGALAGSWIVHISGQELITFENAVVKMNDGKFNFDLDPQNIKMSGLLKILTDATKEMSKTGAVPPAKDAKGNKTDYFKVSIQKLKYKYDGDKEIEIPTGIKAAVNIPNITVGGGTTSLSNLSFGAFFLLSLIDQGEEIVGNKFPKLNFKIGTGFYLSSREAPFNLAFFIFGGGGYLRCNFLYEPSKPDNGNGLTMDFAMSIHASACFAFNAGWMSGTLIIAMGLEGEFVKKPKGADINKVSMFVMLSGVADIMGMVTISLYVRLEATYTKSEVGTQIQGKGMIKVKIEVCRFVTITVRRQFTKVFSGPGEDSSESSEELEYDTDEILNSLA</sequence>
<feature type="transmembrane region" description="Helical" evidence="2">
    <location>
        <begin position="2296"/>
        <end position="2315"/>
    </location>
</feature>
<feature type="transmembrane region" description="Helical" evidence="2">
    <location>
        <begin position="2336"/>
        <end position="2355"/>
    </location>
</feature>
<proteinExistence type="predicted"/>
<reference evidence="3 4" key="2">
    <citation type="journal article" date="2016" name="Genome Announc.">
        <title>Draft Genome Sequence of a Biocontrol Rhizobacterium, Chryseobacterium kwangjuense Strain KJ1R5, Isolated from Pepper (Capsicum annuum).</title>
        <authorList>
            <person name="Jeong J.J."/>
            <person name="Park H."/>
            <person name="Park B.H."/>
            <person name="Mannaa M."/>
            <person name="Sang M.K."/>
            <person name="Choi I.G."/>
            <person name="Kim K.D."/>
        </authorList>
    </citation>
    <scope>NUCLEOTIDE SEQUENCE [LARGE SCALE GENOMIC DNA]</scope>
    <source>
        <strain evidence="3 4">KJ1R5</strain>
    </source>
</reference>
<protein>
    <submittedName>
        <fullName evidence="3">Uncharacterized protein</fullName>
    </submittedName>
</protein>
<keyword evidence="2" id="KW-1133">Transmembrane helix</keyword>
<dbReference type="EMBL" id="LPUR01000001">
    <property type="protein sequence ID" value="KXH84696.1"/>
    <property type="molecule type" value="Genomic_DNA"/>
</dbReference>
<dbReference type="Proteomes" id="UP000070513">
    <property type="component" value="Unassembled WGS sequence"/>
</dbReference>
<reference evidence="4" key="1">
    <citation type="submission" date="2015-12" db="EMBL/GenBank/DDBJ databases">
        <title>Genome sequence of a biocontrol rhizobacterium Chryseobacterium kwangjuense strain KJ1R5 isolated from pepper (Capsicum annuum L.).</title>
        <authorList>
            <person name="Jeong J.-J."/>
            <person name="Park H."/>
            <person name="Mannaa M."/>
            <person name="Sang M.K."/>
            <person name="Choi I.-G."/>
            <person name="Kim K.D."/>
        </authorList>
    </citation>
    <scope>NUCLEOTIDE SEQUENCE [LARGE SCALE GENOMIC DNA]</scope>
    <source>
        <strain evidence="4">KJ1R5</strain>
    </source>
</reference>
<evidence type="ECO:0000256" key="2">
    <source>
        <dbReference type="SAM" id="Phobius"/>
    </source>
</evidence>
<feature type="region of interest" description="Disordered" evidence="1">
    <location>
        <begin position="2439"/>
        <end position="2464"/>
    </location>
</feature>
<dbReference type="OrthoDB" id="7592292at2"/>
<feature type="transmembrane region" description="Helical" evidence="2">
    <location>
        <begin position="2375"/>
        <end position="2395"/>
    </location>
</feature>
<evidence type="ECO:0000313" key="4">
    <source>
        <dbReference type="Proteomes" id="UP000070513"/>
    </source>
</evidence>